<dbReference type="PRINTS" id="PR01157">
    <property type="entry name" value="P2YPURNOCPTR"/>
</dbReference>
<comment type="similarity">
    <text evidence="2 12">Belongs to the G-protein coupled receptor 1 family.</text>
</comment>
<keyword evidence="8" id="KW-1015">Disulfide bond</keyword>
<evidence type="ECO:0000256" key="4">
    <source>
        <dbReference type="ARBA" id="ARBA00022692"/>
    </source>
</evidence>
<dbReference type="Pfam" id="PF00001">
    <property type="entry name" value="7tm_1"/>
    <property type="match status" value="1"/>
</dbReference>
<keyword evidence="16" id="KW-1185">Reference proteome</keyword>
<keyword evidence="7 13" id="KW-0472">Membrane</keyword>
<feature type="transmembrane region" description="Helical" evidence="13">
    <location>
        <begin position="244"/>
        <end position="268"/>
    </location>
</feature>
<sequence>MPKRLQTALQVTMGTNNGSFSLPDTTRNCTLPYEKGQLPLMVLYSVVLIVGIPTNLATIYFTYLQVCRKNVLGIYLLSLSVCDLMYLCTLPMWIVYINSGHRWHLGSLACKVTGYVFFNNMYVSIFLLCCVSVDRYVAVVYAVESRGLRRRKGATMVTMVIVVVVALGHTPVFTMTEGETEGLEKRCFEPGQNTLTVTGFNYARFFVGFVAPLCVLLATNHAVLANVHASEGLRHEQKARVRCLALAVILLFLICFTPYHAILLLRAISFHISEYNCNFERALYTPYTISLGLSTINSAMNPILYVLASDNIRREILRNMSSLRSSSFFKFRLSDTMRYSHSTGYSAGRLGGPVWSANCSATAVGMSGHGSDSSTRDKWLEEVTSTVRGVSSDLHGRAVVDVPENWKDTSNGSLRCAGCALEFGLLGYLDLRQVLQKDEFLQKEVLFSQRRPGFTVSRFKSAVMVVRRNPSDSTVETTELLRVTVRVGWGGVGCGELLFEVYHHLYSLLGVQQNMDVAAT</sequence>
<accession>A0AAD8Z5M6</accession>
<protein>
    <recommendedName>
        <fullName evidence="14">G-protein coupled receptors family 1 profile domain-containing protein</fullName>
    </recommendedName>
</protein>
<dbReference type="SUPFAM" id="SSF81321">
    <property type="entry name" value="Family A G protein-coupled receptor-like"/>
    <property type="match status" value="1"/>
</dbReference>
<organism evidence="15 16">
    <name type="scientific">Electrophorus voltai</name>
    <dbReference type="NCBI Taxonomy" id="2609070"/>
    <lineage>
        <taxon>Eukaryota</taxon>
        <taxon>Metazoa</taxon>
        <taxon>Chordata</taxon>
        <taxon>Craniata</taxon>
        <taxon>Vertebrata</taxon>
        <taxon>Euteleostomi</taxon>
        <taxon>Actinopterygii</taxon>
        <taxon>Neopterygii</taxon>
        <taxon>Teleostei</taxon>
        <taxon>Ostariophysi</taxon>
        <taxon>Gymnotiformes</taxon>
        <taxon>Gymnotoidei</taxon>
        <taxon>Gymnotidae</taxon>
        <taxon>Electrophorus</taxon>
    </lineage>
</organism>
<dbReference type="GO" id="GO:0005886">
    <property type="term" value="C:plasma membrane"/>
    <property type="evidence" value="ECO:0007669"/>
    <property type="project" value="UniProtKB-SubCell"/>
</dbReference>
<evidence type="ECO:0000256" key="6">
    <source>
        <dbReference type="ARBA" id="ARBA00023040"/>
    </source>
</evidence>
<evidence type="ECO:0000256" key="12">
    <source>
        <dbReference type="RuleBase" id="RU000688"/>
    </source>
</evidence>
<dbReference type="InterPro" id="IPR000276">
    <property type="entry name" value="GPCR_Rhodpsn"/>
</dbReference>
<evidence type="ECO:0000256" key="3">
    <source>
        <dbReference type="ARBA" id="ARBA00022475"/>
    </source>
</evidence>
<evidence type="ECO:0000256" key="11">
    <source>
        <dbReference type="ARBA" id="ARBA00023224"/>
    </source>
</evidence>
<comment type="caution">
    <text evidence="15">The sequence shown here is derived from an EMBL/GenBank/DDBJ whole genome shotgun (WGS) entry which is preliminary data.</text>
</comment>
<feature type="transmembrane region" description="Helical" evidence="13">
    <location>
        <begin position="155"/>
        <end position="173"/>
    </location>
</feature>
<proteinExistence type="inferred from homology"/>
<keyword evidence="4 12" id="KW-0812">Transmembrane</keyword>
<name>A0AAD8Z5M6_9TELE</name>
<keyword evidence="9 12" id="KW-0675">Receptor</keyword>
<dbReference type="PANTHER" id="PTHR24234">
    <property type="entry name" value="LYSOPHOSPHATIDIC ACID RECEPTOR 5/SPHINGOSYLPHOSPHORYLCHOLINE RECEPTOR"/>
    <property type="match status" value="1"/>
</dbReference>
<evidence type="ECO:0000313" key="16">
    <source>
        <dbReference type="Proteomes" id="UP001239994"/>
    </source>
</evidence>
<dbReference type="Proteomes" id="UP001239994">
    <property type="component" value="Unassembled WGS sequence"/>
</dbReference>
<dbReference type="PRINTS" id="PR00237">
    <property type="entry name" value="GPCRRHODOPSN"/>
</dbReference>
<dbReference type="EMBL" id="JAROKS010000018">
    <property type="protein sequence ID" value="KAK1793027.1"/>
    <property type="molecule type" value="Genomic_DNA"/>
</dbReference>
<feature type="transmembrane region" description="Helical" evidence="13">
    <location>
        <begin position="75"/>
        <end position="96"/>
    </location>
</feature>
<keyword evidence="3" id="KW-1003">Cell membrane</keyword>
<comment type="subcellular location">
    <subcellularLocation>
        <location evidence="1">Cell membrane</location>
        <topology evidence="1">Multi-pass membrane protein</topology>
    </subcellularLocation>
</comment>
<evidence type="ECO:0000256" key="10">
    <source>
        <dbReference type="ARBA" id="ARBA00023180"/>
    </source>
</evidence>
<keyword evidence="5 13" id="KW-1133">Transmembrane helix</keyword>
<dbReference type="PROSITE" id="PS50262">
    <property type="entry name" value="G_PROTEIN_RECEP_F1_2"/>
    <property type="match status" value="1"/>
</dbReference>
<dbReference type="FunFam" id="1.20.1070.10:FF:000065">
    <property type="entry name" value="G-protein coupled receptor 4"/>
    <property type="match status" value="1"/>
</dbReference>
<feature type="domain" description="G-protein coupled receptors family 1 profile" evidence="14">
    <location>
        <begin position="54"/>
        <end position="305"/>
    </location>
</feature>
<feature type="transmembrane region" description="Helical" evidence="13">
    <location>
        <begin position="202"/>
        <end position="223"/>
    </location>
</feature>
<dbReference type="Gene3D" id="1.20.1070.10">
    <property type="entry name" value="Rhodopsin 7-helix transmembrane proteins"/>
    <property type="match status" value="1"/>
</dbReference>
<evidence type="ECO:0000313" key="15">
    <source>
        <dbReference type="EMBL" id="KAK1793027.1"/>
    </source>
</evidence>
<evidence type="ECO:0000259" key="14">
    <source>
        <dbReference type="PROSITE" id="PS50262"/>
    </source>
</evidence>
<evidence type="ECO:0000256" key="13">
    <source>
        <dbReference type="SAM" id="Phobius"/>
    </source>
</evidence>
<keyword evidence="6 12" id="KW-0297">G-protein coupled receptor</keyword>
<evidence type="ECO:0000256" key="9">
    <source>
        <dbReference type="ARBA" id="ARBA00023170"/>
    </source>
</evidence>
<evidence type="ECO:0000256" key="5">
    <source>
        <dbReference type="ARBA" id="ARBA00022989"/>
    </source>
</evidence>
<evidence type="ECO:0000256" key="8">
    <source>
        <dbReference type="ARBA" id="ARBA00023157"/>
    </source>
</evidence>
<feature type="transmembrane region" description="Helical" evidence="13">
    <location>
        <begin position="121"/>
        <end position="143"/>
    </location>
</feature>
<dbReference type="GO" id="GO:0000082">
    <property type="term" value="P:G1/S transition of mitotic cell cycle"/>
    <property type="evidence" value="ECO:0007669"/>
    <property type="project" value="TreeGrafter"/>
</dbReference>
<keyword evidence="11 12" id="KW-0807">Transducer</keyword>
<dbReference type="AlphaFoldDB" id="A0AAD8Z5M6"/>
<evidence type="ECO:0000256" key="2">
    <source>
        <dbReference type="ARBA" id="ARBA00010663"/>
    </source>
</evidence>
<gene>
    <name evidence="15" type="ORF">P4O66_001738</name>
</gene>
<dbReference type="PROSITE" id="PS00237">
    <property type="entry name" value="G_PROTEIN_RECEP_F1_1"/>
    <property type="match status" value="1"/>
</dbReference>
<feature type="transmembrane region" description="Helical" evidence="13">
    <location>
        <begin position="41"/>
        <end position="63"/>
    </location>
</feature>
<evidence type="ECO:0000256" key="7">
    <source>
        <dbReference type="ARBA" id="ARBA00023136"/>
    </source>
</evidence>
<dbReference type="InterPro" id="IPR017452">
    <property type="entry name" value="GPCR_Rhodpsn_7TM"/>
</dbReference>
<reference evidence="15" key="1">
    <citation type="submission" date="2023-03" db="EMBL/GenBank/DDBJ databases">
        <title>Electrophorus voltai genome.</title>
        <authorList>
            <person name="Bian C."/>
        </authorList>
    </citation>
    <scope>NUCLEOTIDE SEQUENCE</scope>
    <source>
        <strain evidence="15">CB-2022</strain>
        <tissue evidence="15">Muscle</tissue>
    </source>
</reference>
<dbReference type="GO" id="GO:0004930">
    <property type="term" value="F:G protein-coupled receptor activity"/>
    <property type="evidence" value="ECO:0007669"/>
    <property type="project" value="UniProtKB-KW"/>
</dbReference>
<dbReference type="GO" id="GO:0010972">
    <property type="term" value="P:negative regulation of G2/M transition of mitotic cell cycle"/>
    <property type="evidence" value="ECO:0007669"/>
    <property type="project" value="TreeGrafter"/>
</dbReference>
<dbReference type="PANTHER" id="PTHR24234:SF7">
    <property type="entry name" value="G-PROTEIN COUPLED RECEPTOR 132-RELATED"/>
    <property type="match status" value="1"/>
</dbReference>
<keyword evidence="10" id="KW-0325">Glycoprotein</keyword>
<evidence type="ECO:0000256" key="1">
    <source>
        <dbReference type="ARBA" id="ARBA00004651"/>
    </source>
</evidence>